<protein>
    <submittedName>
        <fullName evidence="2">DUF3344 domain-containing protein</fullName>
    </submittedName>
</protein>
<dbReference type="PANTHER" id="PTHR36194">
    <property type="entry name" value="S-LAYER-LIKE PROTEIN"/>
    <property type="match status" value="1"/>
</dbReference>
<organism evidence="2 3">
    <name type="scientific">Methanofollis aquaemaris</name>
    <dbReference type="NCBI Taxonomy" id="126734"/>
    <lineage>
        <taxon>Archaea</taxon>
        <taxon>Methanobacteriati</taxon>
        <taxon>Methanobacteriota</taxon>
        <taxon>Stenosarchaea group</taxon>
        <taxon>Methanomicrobia</taxon>
        <taxon>Methanomicrobiales</taxon>
        <taxon>Methanomicrobiaceae</taxon>
        <taxon>Methanofollis</taxon>
    </lineage>
</organism>
<dbReference type="InterPro" id="IPR013783">
    <property type="entry name" value="Ig-like_fold"/>
</dbReference>
<dbReference type="Gene3D" id="2.60.40.10">
    <property type="entry name" value="Immunoglobulins"/>
    <property type="match status" value="2"/>
</dbReference>
<dbReference type="InterPro" id="IPR008964">
    <property type="entry name" value="Invasin/intimin_cell_adhesion"/>
</dbReference>
<dbReference type="InterPro" id="IPR013784">
    <property type="entry name" value="Carb-bd-like_fold"/>
</dbReference>
<dbReference type="SUPFAM" id="SSF49452">
    <property type="entry name" value="Starch-binding domain-like"/>
    <property type="match status" value="1"/>
</dbReference>
<name>A0A8A3S7T0_9EURY</name>
<gene>
    <name evidence="2" type="ORF">RJ40_00005</name>
</gene>
<evidence type="ECO:0000313" key="2">
    <source>
        <dbReference type="EMBL" id="QSZ68327.1"/>
    </source>
</evidence>
<proteinExistence type="predicted"/>
<dbReference type="Pfam" id="PF07705">
    <property type="entry name" value="CARDB"/>
    <property type="match status" value="2"/>
</dbReference>
<dbReference type="PANTHER" id="PTHR36194:SF1">
    <property type="entry name" value="S-LAYER-LIKE PROTEIN"/>
    <property type="match status" value="1"/>
</dbReference>
<evidence type="ECO:0000259" key="1">
    <source>
        <dbReference type="SMART" id="SM00635"/>
    </source>
</evidence>
<dbReference type="InterPro" id="IPR021779">
    <property type="entry name" value="DUF3344"/>
</dbReference>
<feature type="domain" description="BIG2" evidence="1">
    <location>
        <begin position="351"/>
        <end position="432"/>
    </location>
</feature>
<dbReference type="RefSeq" id="WP_265581288.1">
    <property type="nucleotide sequence ID" value="NZ_CP036172.1"/>
</dbReference>
<dbReference type="SMART" id="SM00635">
    <property type="entry name" value="BID_2"/>
    <property type="match status" value="1"/>
</dbReference>
<keyword evidence="3" id="KW-1185">Reference proteome</keyword>
<dbReference type="GO" id="GO:0030246">
    <property type="term" value="F:carbohydrate binding"/>
    <property type="evidence" value="ECO:0007669"/>
    <property type="project" value="InterPro"/>
</dbReference>
<dbReference type="GeneID" id="76422687"/>
<dbReference type="InterPro" id="IPR011635">
    <property type="entry name" value="CARDB"/>
</dbReference>
<dbReference type="EMBL" id="CP036172">
    <property type="protein sequence ID" value="QSZ68327.1"/>
    <property type="molecule type" value="Genomic_DNA"/>
</dbReference>
<evidence type="ECO:0000313" key="3">
    <source>
        <dbReference type="Proteomes" id="UP001042704"/>
    </source>
</evidence>
<sequence length="1688" mass="179980">MMPTGRVACLLLVLLLIPVGAAADQWVGGIPLTTVQEGVVSGDLWFDATPAPDWGQHNVTKTFTLPAAAVADQGRIAWARLYVSAYCGHMQDAKTFFITNRFDGNGDGVYETTWSEPETSASFVALPVTYRYIEDGGNDNTALGGGPDDPYKTINDHMDRVTSDYFMWYNITDLIQGQTVGVNVDTTGSDDGRIKVITLVVAYDDPASATRTSYWVNQGHDVCSYYMEDSYGEVAVGTTSFDTTGLSNITSATLTSAYMASKNGNYGFPTAEQNFDAAIKTGNFTEVSLNKTPDVQGPYSGVISWDVTGSVDGTSDTTLGYARDLSGTGTAAFFKIPLAFLTVKSSLSSPVLTAIEVSPATANVAVNATQQFNATVKDRNGNEMTGVGLAWASSNESVGMVNATTGLFTALAAGSTTVTASAESVSGTATVTVTASVPTCDLQIKGVPNPIGSVVFAREPNTVRIFNIMNNGPETSPATELELRASDGFVGRTAVPALAPSGKKSVSIEDPTIREYEGGTVTYTAIIDPDNTVVETNEDNNVRVGMVKPVKYNGYKGKRYWENGSDITTVRTYDLHGDIIHSFGNSQYVSGSFGSGKGWMNYTVNWTADDLPLPTGASVHDVWLYVPYCWDNNHTAPDGVSIDFNGVRVPHETWYTDVSNFGAYADHYYGLFTYNVSSLYRMGVNNTAFFERDRPGKISPAGFTLAVVYEDPSASRKQIFVNEEFDALGADQSGYGTNMTEATAYVPFSGMTIDLEHMVRANLTTFVPWGNDGEGNLYFNGDQIATRVWNYGPRAVGASDSPQVAVDDREVTAYLKSTGNEAAVQGDETWNSPLMVAAQTFLVVEYADPAVPDLTVSTLTPNKNEIFSAGENTYSTKITNIGPADAGVFMVEFNVSGVTGTVAVDSLPAGANTTLTWTDETVRAAGEPATFTVTADVENSVTESKEENNIRTIEKTVVNNGYRGKRWTGGEDLTTAATFDVRGDLAYSSGDSTYLSAKSNWKAYTANWTAVDLSIPENATVTAARLYVPYTWDKGPVFPDDVTLTFNDATVERTAHYADEKLWGSSYPYGMTVYDVTEQFNKDANAAVLTSTFPGGGNVSVRGMVLAVVYDDRVTAPHTIVIVINEGFDLLYGGSGQATTPEEATAYALFTIDTADALNATLIALAPGAGPTEGELIFNDEVWTDAWNSTGTSQIGAAERDVTAFLTGENNVAAFQSSGDYMEAAAAFLVVTYPVPTGCIAVTSTPTGADVWLDGEDTGLVTPATLNDIPVGEHVVTLKMDDYADASATVTVVEGETAPVDLSLTTLTGSLAVTSSPAGATIFIDGADTGATTDTTLDGIAVGEHIVTLKKEGYRDAATGVTIRHDETTDLHLDLEKAIGCISVTSTPEDAEIFLDGVETGTKTNAILEDVAVGEHTITVTKSGYMDASKTVTVVDNETVSVEFTLAEPLGSITVTSSPDGARIFLDGADTGEQTNTTLLRVSPGEHLVTVSLDGYLDAEETVTVFEGESVAVHFDLAQATITLVPGWNFVSTPKTLAPGHNTIAIFDEVDTADHSVLLYNGTARWEAMSSEEAFRPLDGVWIYANSTYEIPLVFDTGGVATPPEKALDAGWNAIGFTDTVPEPAANTLRSVKNCWATVIGFDADAQEYETSIIRGAEGRHSEMRAMEPMDGYWLYMSEADLLCAIGA</sequence>
<dbReference type="Gene3D" id="2.60.40.1120">
    <property type="entry name" value="Carboxypeptidase-like, regulatory domain"/>
    <property type="match status" value="1"/>
</dbReference>
<dbReference type="InterPro" id="IPR003343">
    <property type="entry name" value="Big_2"/>
</dbReference>
<dbReference type="Gene3D" id="2.60.40.1080">
    <property type="match status" value="1"/>
</dbReference>
<dbReference type="InterPro" id="IPR013229">
    <property type="entry name" value="PEGA"/>
</dbReference>
<dbReference type="Pfam" id="PF11824">
    <property type="entry name" value="DUF3344"/>
    <property type="match status" value="3"/>
</dbReference>
<dbReference type="Pfam" id="PF02368">
    <property type="entry name" value="Big_2"/>
    <property type="match status" value="1"/>
</dbReference>
<dbReference type="Proteomes" id="UP001042704">
    <property type="component" value="Chromosome"/>
</dbReference>
<reference evidence="2" key="1">
    <citation type="journal article" date="2001" name="Int. J. Syst. Evol. Microbiol.">
        <title>Methanofollis aquaemaris sp. nov., a methanogen isolated from an aquaculture fish pond.</title>
        <authorList>
            <person name="Lai M.C."/>
            <person name="Chen S.C."/>
        </authorList>
    </citation>
    <scope>NUCLEOTIDE SEQUENCE</scope>
    <source>
        <strain evidence="2">N2F9704</strain>
    </source>
</reference>
<dbReference type="Pfam" id="PF08308">
    <property type="entry name" value="PEGA"/>
    <property type="match status" value="4"/>
</dbReference>
<dbReference type="KEGG" id="maqe:RJ40_00005"/>
<dbReference type="SUPFAM" id="SSF49373">
    <property type="entry name" value="Invasin/intimin cell-adhesion fragments"/>
    <property type="match status" value="1"/>
</dbReference>
<reference evidence="2" key="2">
    <citation type="submission" date="2019-02" db="EMBL/GenBank/DDBJ databases">
        <authorList>
            <person name="Chen S.-C."/>
            <person name="Chien H.-H."/>
            <person name="Lai M.-C."/>
        </authorList>
    </citation>
    <scope>NUCLEOTIDE SEQUENCE</scope>
    <source>
        <strain evidence="2">N2F9704</strain>
    </source>
</reference>
<accession>A0A8A3S7T0</accession>